<reference evidence="1" key="1">
    <citation type="submission" date="2020-06" db="EMBL/GenBank/DDBJ databases">
        <title>Legume-microbial interactions unlock mineral nutrients during tropical forest succession.</title>
        <authorList>
            <person name="Epihov D.Z."/>
        </authorList>
    </citation>
    <scope>NUCLEOTIDE SEQUENCE [LARGE SCALE GENOMIC DNA]</scope>
    <source>
        <strain evidence="1">Pan2503</strain>
    </source>
</reference>
<organism evidence="1 2">
    <name type="scientific">Candidatus Acidiferrum panamense</name>
    <dbReference type="NCBI Taxonomy" id="2741543"/>
    <lineage>
        <taxon>Bacteria</taxon>
        <taxon>Pseudomonadati</taxon>
        <taxon>Acidobacteriota</taxon>
        <taxon>Terriglobia</taxon>
        <taxon>Candidatus Acidiferrales</taxon>
        <taxon>Candidatus Acidiferrum</taxon>
    </lineage>
</organism>
<sequence>MGSLRRGVQEPARGRKAGEFFHLHSLSIDPKGNLITGESQGYRVQKFVYKGMAPVTKKDQGVVWPTSR</sequence>
<keyword evidence="2" id="KW-1185">Reference proteome</keyword>
<protein>
    <submittedName>
        <fullName evidence="1">Uncharacterized protein</fullName>
    </submittedName>
</protein>
<proteinExistence type="predicted"/>
<dbReference type="AlphaFoldDB" id="A0A7V8NVQ7"/>
<evidence type="ECO:0000313" key="2">
    <source>
        <dbReference type="Proteomes" id="UP000567293"/>
    </source>
</evidence>
<name>A0A7V8NVQ7_9BACT</name>
<dbReference type="EMBL" id="JACDQQ010002480">
    <property type="protein sequence ID" value="MBA0088399.1"/>
    <property type="molecule type" value="Genomic_DNA"/>
</dbReference>
<gene>
    <name evidence="1" type="ORF">HRJ53_25720</name>
</gene>
<dbReference type="Proteomes" id="UP000567293">
    <property type="component" value="Unassembled WGS sequence"/>
</dbReference>
<evidence type="ECO:0000313" key="1">
    <source>
        <dbReference type="EMBL" id="MBA0088399.1"/>
    </source>
</evidence>
<accession>A0A7V8NVQ7</accession>
<comment type="caution">
    <text evidence="1">The sequence shown here is derived from an EMBL/GenBank/DDBJ whole genome shotgun (WGS) entry which is preliminary data.</text>
</comment>